<proteinExistence type="predicted"/>
<evidence type="ECO:0008006" key="4">
    <source>
        <dbReference type="Google" id="ProtNLM"/>
    </source>
</evidence>
<evidence type="ECO:0000313" key="3">
    <source>
        <dbReference type="Proteomes" id="UP000033121"/>
    </source>
</evidence>
<dbReference type="OrthoDB" id="679573at2"/>
<dbReference type="EMBL" id="BBWV01000004">
    <property type="protein sequence ID" value="GAO44898.1"/>
    <property type="molecule type" value="Genomic_DNA"/>
</dbReference>
<evidence type="ECO:0000256" key="1">
    <source>
        <dbReference type="SAM" id="SignalP"/>
    </source>
</evidence>
<dbReference type="RefSeq" id="WP_157474113.1">
    <property type="nucleotide sequence ID" value="NZ_BBWV01000004.1"/>
</dbReference>
<feature type="signal peptide" evidence="1">
    <location>
        <begin position="1"/>
        <end position="24"/>
    </location>
</feature>
<dbReference type="AlphaFoldDB" id="A0A0E9N530"/>
<keyword evidence="1" id="KW-0732">Signal</keyword>
<name>A0A0E9N530_9BACT</name>
<gene>
    <name evidence="2" type="ORF">FPE01S_04_01410</name>
</gene>
<evidence type="ECO:0000313" key="2">
    <source>
        <dbReference type="EMBL" id="GAO44898.1"/>
    </source>
</evidence>
<reference evidence="2 3" key="1">
    <citation type="submission" date="2015-04" db="EMBL/GenBank/DDBJ databases">
        <title>Whole genome shotgun sequence of Flavihumibacter petaseus NBRC 106054.</title>
        <authorList>
            <person name="Miyazawa S."/>
            <person name="Hosoyama A."/>
            <person name="Hashimoto M."/>
            <person name="Noguchi M."/>
            <person name="Tsuchikane K."/>
            <person name="Ohji S."/>
            <person name="Yamazoe A."/>
            <person name="Ichikawa N."/>
            <person name="Kimura A."/>
            <person name="Fujita N."/>
        </authorList>
    </citation>
    <scope>NUCLEOTIDE SEQUENCE [LARGE SCALE GENOMIC DNA]</scope>
    <source>
        <strain evidence="2 3">NBRC 106054</strain>
    </source>
</reference>
<dbReference type="STRING" id="1220578.FPE01S_04_01410"/>
<dbReference type="Proteomes" id="UP000033121">
    <property type="component" value="Unassembled WGS sequence"/>
</dbReference>
<keyword evidence="3" id="KW-1185">Reference proteome</keyword>
<sequence>MNRNFTLGIYLPALVLLTAFFSCSRENDPGPRNPDQPPPVNGKLLRFLTWSEGVEATAALHYSEDSALQYIAYVTPAQYKDTTFFDYGEAGVQTIWNKRSGEIAEYIYYPSGKVKDALLSDYWTTAFTQLHYNYAGNGKLADLTYYRVTDGQKKLQWRSVYFYGNDQLPTHIVSTDFNNHSIRYDFEAYTPACSYNPFVLIQTTDLAPLYEIYNQPFLQELGGRLPAKINKSAGGQVEMIIENTYTMNDRHPVKSEVRTSYPGHPEYNGGYNLDFAY</sequence>
<dbReference type="PROSITE" id="PS51257">
    <property type="entry name" value="PROKAR_LIPOPROTEIN"/>
    <property type="match status" value="1"/>
</dbReference>
<protein>
    <recommendedName>
        <fullName evidence="4">DUF4595 domain-containing protein</fullName>
    </recommendedName>
</protein>
<accession>A0A0E9N530</accession>
<comment type="caution">
    <text evidence="2">The sequence shown here is derived from an EMBL/GenBank/DDBJ whole genome shotgun (WGS) entry which is preliminary data.</text>
</comment>
<feature type="chain" id="PRO_5002430415" description="DUF4595 domain-containing protein" evidence="1">
    <location>
        <begin position="25"/>
        <end position="277"/>
    </location>
</feature>
<organism evidence="2 3">
    <name type="scientific">Flavihumibacter petaseus NBRC 106054</name>
    <dbReference type="NCBI Taxonomy" id="1220578"/>
    <lineage>
        <taxon>Bacteria</taxon>
        <taxon>Pseudomonadati</taxon>
        <taxon>Bacteroidota</taxon>
        <taxon>Chitinophagia</taxon>
        <taxon>Chitinophagales</taxon>
        <taxon>Chitinophagaceae</taxon>
        <taxon>Flavihumibacter</taxon>
    </lineage>
</organism>